<accession>A0ABQ9H2C7</accession>
<reference evidence="1 2" key="1">
    <citation type="submission" date="2023-02" db="EMBL/GenBank/DDBJ databases">
        <title>LHISI_Scaffold_Assembly.</title>
        <authorList>
            <person name="Stuart O.P."/>
            <person name="Cleave R."/>
            <person name="Magrath M.J.L."/>
            <person name="Mikheyev A.S."/>
        </authorList>
    </citation>
    <scope>NUCLEOTIDE SEQUENCE [LARGE SCALE GENOMIC DNA]</scope>
    <source>
        <strain evidence="1">Daus_M_001</strain>
        <tissue evidence="1">Leg muscle</tissue>
    </source>
</reference>
<proteinExistence type="predicted"/>
<evidence type="ECO:0000313" key="2">
    <source>
        <dbReference type="Proteomes" id="UP001159363"/>
    </source>
</evidence>
<sequence length="93" mass="10685">MWIHVHYTVPKCWQSDDVQVVHVNNIPEQCLIIVHAGGEMGFIPGACLIYDSKLNMSKIQLIPESQQRSIVILDSALYHNRFKTKKKQLQPTI</sequence>
<evidence type="ECO:0000313" key="1">
    <source>
        <dbReference type="EMBL" id="KAJ8878459.1"/>
    </source>
</evidence>
<name>A0ABQ9H2C7_9NEOP</name>
<dbReference type="Proteomes" id="UP001159363">
    <property type="component" value="Chromosome 6"/>
</dbReference>
<protein>
    <submittedName>
        <fullName evidence="1">Uncharacterized protein</fullName>
    </submittedName>
</protein>
<comment type="caution">
    <text evidence="1">The sequence shown here is derived from an EMBL/GenBank/DDBJ whole genome shotgun (WGS) entry which is preliminary data.</text>
</comment>
<keyword evidence="2" id="KW-1185">Reference proteome</keyword>
<dbReference type="EMBL" id="JARBHB010000007">
    <property type="protein sequence ID" value="KAJ8878459.1"/>
    <property type="molecule type" value="Genomic_DNA"/>
</dbReference>
<gene>
    <name evidence="1" type="ORF">PR048_019037</name>
</gene>
<organism evidence="1 2">
    <name type="scientific">Dryococelus australis</name>
    <dbReference type="NCBI Taxonomy" id="614101"/>
    <lineage>
        <taxon>Eukaryota</taxon>
        <taxon>Metazoa</taxon>
        <taxon>Ecdysozoa</taxon>
        <taxon>Arthropoda</taxon>
        <taxon>Hexapoda</taxon>
        <taxon>Insecta</taxon>
        <taxon>Pterygota</taxon>
        <taxon>Neoptera</taxon>
        <taxon>Polyneoptera</taxon>
        <taxon>Phasmatodea</taxon>
        <taxon>Verophasmatodea</taxon>
        <taxon>Anareolatae</taxon>
        <taxon>Phasmatidae</taxon>
        <taxon>Eurycanthinae</taxon>
        <taxon>Dryococelus</taxon>
    </lineage>
</organism>